<dbReference type="InterPro" id="IPR006531">
    <property type="entry name" value="Gp5/Vgr_OB"/>
</dbReference>
<name>A0A541B7H8_9NOCA</name>
<dbReference type="InterPro" id="IPR037026">
    <property type="entry name" value="Vgr_OB-fold_dom_sf"/>
</dbReference>
<protein>
    <recommendedName>
        <fullName evidence="1">Gp5/Type VI secretion system Vgr protein OB-fold domain-containing protein</fullName>
    </recommendedName>
</protein>
<sequence length="170" mass="17782">MTDDRLLLDLADRVHNRFYGKYRGTVTDVDASTLRIRATVPAVLGATPTGWCLPCVPYAGPGAGVFFIPDAGAAVWIEFEGGDVSYPIWTGCFWRAGELPDDAAPTTRGLVTSAGHKLLFDDDAQSVTLTDANNGAVTLDSSGVSAARGGQQVVVSDSSVSVNDGAMEVT</sequence>
<feature type="domain" description="Gp5/Type VI secretion system Vgr protein OB-fold" evidence="1">
    <location>
        <begin position="22"/>
        <end position="94"/>
    </location>
</feature>
<dbReference type="EMBL" id="VIGH01000006">
    <property type="protein sequence ID" value="TQF68275.1"/>
    <property type="molecule type" value="Genomic_DNA"/>
</dbReference>
<dbReference type="Proteomes" id="UP000316256">
    <property type="component" value="Unassembled WGS sequence"/>
</dbReference>
<evidence type="ECO:0000313" key="2">
    <source>
        <dbReference type="EMBL" id="TQF68275.1"/>
    </source>
</evidence>
<accession>A0A541B7H8</accession>
<dbReference type="AlphaFoldDB" id="A0A541B7H8"/>
<comment type="caution">
    <text evidence="2">The sequence shown here is derived from an EMBL/GenBank/DDBJ whole genome shotgun (WGS) entry which is preliminary data.</text>
</comment>
<dbReference type="Pfam" id="PF04717">
    <property type="entry name" value="Phage_base_V"/>
    <property type="match status" value="1"/>
</dbReference>
<proteinExistence type="predicted"/>
<reference evidence="2 3" key="1">
    <citation type="submission" date="2019-06" db="EMBL/GenBank/DDBJ databases">
        <title>Rhodococcus spaelei sp. nov., isolated from a cave.</title>
        <authorList>
            <person name="Lee S.D."/>
        </authorList>
    </citation>
    <scope>NUCLEOTIDE SEQUENCE [LARGE SCALE GENOMIC DNA]</scope>
    <source>
        <strain evidence="2 3">C9-5</strain>
    </source>
</reference>
<dbReference type="RefSeq" id="WP_142100431.1">
    <property type="nucleotide sequence ID" value="NZ_VIGH01000006.1"/>
</dbReference>
<organism evidence="2 3">
    <name type="scientific">Rhodococcus spelaei</name>
    <dbReference type="NCBI Taxonomy" id="2546320"/>
    <lineage>
        <taxon>Bacteria</taxon>
        <taxon>Bacillati</taxon>
        <taxon>Actinomycetota</taxon>
        <taxon>Actinomycetes</taxon>
        <taxon>Mycobacteriales</taxon>
        <taxon>Nocardiaceae</taxon>
        <taxon>Rhodococcus</taxon>
    </lineage>
</organism>
<dbReference type="Gene3D" id="2.40.50.230">
    <property type="entry name" value="Gp5 N-terminal domain"/>
    <property type="match status" value="1"/>
</dbReference>
<dbReference type="SUPFAM" id="SSF69255">
    <property type="entry name" value="gp5 N-terminal domain-like"/>
    <property type="match status" value="1"/>
</dbReference>
<evidence type="ECO:0000313" key="3">
    <source>
        <dbReference type="Proteomes" id="UP000316256"/>
    </source>
</evidence>
<evidence type="ECO:0000259" key="1">
    <source>
        <dbReference type="Pfam" id="PF04717"/>
    </source>
</evidence>
<keyword evidence="3" id="KW-1185">Reference proteome</keyword>
<dbReference type="OrthoDB" id="9762420at2"/>
<gene>
    <name evidence="2" type="ORF">FK531_14300</name>
</gene>